<dbReference type="Proteomes" id="UP000596661">
    <property type="component" value="Chromosome 5"/>
</dbReference>
<dbReference type="Pfam" id="PF14111">
    <property type="entry name" value="DUF4283"/>
    <property type="match status" value="1"/>
</dbReference>
<organism evidence="2 3">
    <name type="scientific">Cannabis sativa</name>
    <name type="common">Hemp</name>
    <name type="synonym">Marijuana</name>
    <dbReference type="NCBI Taxonomy" id="3483"/>
    <lineage>
        <taxon>Eukaryota</taxon>
        <taxon>Viridiplantae</taxon>
        <taxon>Streptophyta</taxon>
        <taxon>Embryophyta</taxon>
        <taxon>Tracheophyta</taxon>
        <taxon>Spermatophyta</taxon>
        <taxon>Magnoliopsida</taxon>
        <taxon>eudicotyledons</taxon>
        <taxon>Gunneridae</taxon>
        <taxon>Pentapetalae</taxon>
        <taxon>rosids</taxon>
        <taxon>fabids</taxon>
        <taxon>Rosales</taxon>
        <taxon>Cannabaceae</taxon>
        <taxon>Cannabis</taxon>
    </lineage>
</organism>
<name>A0A803PLV2_CANSA</name>
<reference evidence="2" key="2">
    <citation type="submission" date="2021-03" db="UniProtKB">
        <authorList>
            <consortium name="EnsemblPlants"/>
        </authorList>
    </citation>
    <scope>IDENTIFICATION</scope>
</reference>
<sequence length="891" mass="102451">MTQEIGEEEKLKKSGNSNSLDLADLGLDLNENLKAEDDEVLVRGLMENWADEVDFQSSAQKHWAKLNEGQRINVSEQAQEWNSVVVCMVMGVNPPFSMFEEFVKRIWGYLGIEQVVRMNQGLTIVKFKDKATRDLVLESGTVQFDKKPMIVRPWTQDLDTVSTIGKPIMVDKVTKERSMIRVKFKSSLLSTNGFPSSVTTAKDMAITWRSARKLVRSSQLVVFVTFVYGLNTIEERVELWKELSNITCHGAPWLIVCDFNGAFFYDDRTGSRAVSANDLMDSTTWLAQTKVEALNCIGLKFTWSNKQDGKGRVYSKIDHAFTNEDWIDKIPNSMAVFRWETSSDHCYCVVKTQQQESLGIKPFQKLMRLKHALKTFNKEEIFEVEQNYHQAKADNQCALTNAQATPTEEMAQLKEKVVVATFQQQAAMYQSFLVQRSKITWLSKGDDNNAFFHACTKKRRQENRIVSFINEDGEMVDGYNKVVQYFVSHFKNYIGSNSSISQQFDAKCMEMGPCLSVELQLSLIKKFTKEDVKKALFSIARTKSPGVDGYNFKFYKVMWSLISDEIAEAILNFFDAGRMPEEFNEAVIALMPKVEMPCKAVDYRPIRAGAFVKGRSLAHNILIFQDLIKNYSRENVSPRCALKIDLSKAYDTLDWSFLEELLKSYRFPTKFIHWIMVCLRDTSCVLMMNGWLQKSFKGAKGLIQGDPISPMLFVLVMEYLTRMLQYGANEKKFRYHPQCKNLKIINLCFADDLIIFCKANKGSVFFGGISRMDKAALLKILQIEEGDFPLKYLGITMRPTNWKAKDCGVILKRIKNQLHTWASRHLSYAGRCQVINSVLLGLRNYWMNIFLLPQRTIKEIDKLCMWFLWGNNATRSKFHLTSWANVYLPKE</sequence>
<keyword evidence="3" id="KW-1185">Reference proteome</keyword>
<dbReference type="Gene3D" id="3.60.10.10">
    <property type="entry name" value="Endonuclease/exonuclease/phosphatase"/>
    <property type="match status" value="1"/>
</dbReference>
<dbReference type="Gramene" id="evm.model.05.1576">
    <property type="protein sequence ID" value="cds.evm.model.05.1576"/>
    <property type="gene ID" value="evm.TU.05.1576"/>
</dbReference>
<proteinExistence type="predicted"/>
<protein>
    <recommendedName>
        <fullName evidence="1">Reverse transcriptase domain-containing protein</fullName>
    </recommendedName>
</protein>
<dbReference type="EnsemblPlants" id="evm.model.05.1576">
    <property type="protein sequence ID" value="cds.evm.model.05.1576"/>
    <property type="gene ID" value="evm.TU.05.1576"/>
</dbReference>
<dbReference type="AlphaFoldDB" id="A0A803PLV2"/>
<dbReference type="PANTHER" id="PTHR33116:SF78">
    <property type="entry name" value="OS12G0587133 PROTEIN"/>
    <property type="match status" value="1"/>
</dbReference>
<dbReference type="InterPro" id="IPR036691">
    <property type="entry name" value="Endo/exonu/phosph_ase_sf"/>
</dbReference>
<dbReference type="EMBL" id="UZAU01000542">
    <property type="status" value="NOT_ANNOTATED_CDS"/>
    <property type="molecule type" value="Genomic_DNA"/>
</dbReference>
<dbReference type="InterPro" id="IPR025558">
    <property type="entry name" value="DUF4283"/>
</dbReference>
<dbReference type="Pfam" id="PF00078">
    <property type="entry name" value="RVT_1"/>
    <property type="match status" value="1"/>
</dbReference>
<dbReference type="SUPFAM" id="SSF56219">
    <property type="entry name" value="DNase I-like"/>
    <property type="match status" value="1"/>
</dbReference>
<evidence type="ECO:0000259" key="1">
    <source>
        <dbReference type="PROSITE" id="PS50878"/>
    </source>
</evidence>
<dbReference type="InterPro" id="IPR043502">
    <property type="entry name" value="DNA/RNA_pol_sf"/>
</dbReference>
<dbReference type="PROSITE" id="PS50878">
    <property type="entry name" value="RT_POL"/>
    <property type="match status" value="1"/>
</dbReference>
<feature type="domain" description="Reverse transcriptase" evidence="1">
    <location>
        <begin position="572"/>
        <end position="826"/>
    </location>
</feature>
<dbReference type="InterPro" id="IPR000477">
    <property type="entry name" value="RT_dom"/>
</dbReference>
<evidence type="ECO:0000313" key="2">
    <source>
        <dbReference type="EnsemblPlants" id="cds.evm.model.05.1576"/>
    </source>
</evidence>
<evidence type="ECO:0000313" key="3">
    <source>
        <dbReference type="Proteomes" id="UP000596661"/>
    </source>
</evidence>
<accession>A0A803PLV2</accession>
<dbReference type="PANTHER" id="PTHR33116">
    <property type="entry name" value="REVERSE TRANSCRIPTASE ZINC-BINDING DOMAIN-CONTAINING PROTEIN-RELATED-RELATED"/>
    <property type="match status" value="1"/>
</dbReference>
<dbReference type="SUPFAM" id="SSF56672">
    <property type="entry name" value="DNA/RNA polymerases"/>
    <property type="match status" value="1"/>
</dbReference>
<reference evidence="2" key="1">
    <citation type="submission" date="2018-11" db="EMBL/GenBank/DDBJ databases">
        <authorList>
            <person name="Grassa J C."/>
        </authorList>
    </citation>
    <scope>NUCLEOTIDE SEQUENCE [LARGE SCALE GENOMIC DNA]</scope>
</reference>